<comment type="subcellular location">
    <subcellularLocation>
        <location evidence="10">Cytoplasm</location>
    </subcellularLocation>
</comment>
<feature type="binding site" evidence="10">
    <location>
        <position position="256"/>
    </location>
    <ligand>
        <name>Mg(2+)</name>
        <dbReference type="ChEBI" id="CHEBI:18420"/>
    </ligand>
</feature>
<evidence type="ECO:0000256" key="6">
    <source>
        <dbReference type="ARBA" id="ARBA00022801"/>
    </source>
</evidence>
<dbReference type="GO" id="GO:0003924">
    <property type="term" value="F:GTPase activity"/>
    <property type="evidence" value="ECO:0007669"/>
    <property type="project" value="UniProtKB-UniRule"/>
</dbReference>
<keyword evidence="7 10" id="KW-0460">Magnesium</keyword>
<evidence type="ECO:0000256" key="1">
    <source>
        <dbReference type="ARBA" id="ARBA00011043"/>
    </source>
</evidence>
<feature type="binding site" evidence="10">
    <location>
        <begin position="250"/>
        <end position="256"/>
    </location>
    <ligand>
        <name>GTP</name>
        <dbReference type="ChEBI" id="CHEBI:37565"/>
    </ligand>
</feature>
<evidence type="ECO:0000256" key="2">
    <source>
        <dbReference type="ARBA" id="ARBA00022490"/>
    </source>
</evidence>
<feature type="binding site" evidence="10">
    <location>
        <position position="125"/>
    </location>
    <ligand>
        <name>(6S)-5-formyl-5,6,7,8-tetrahydrofolate</name>
        <dbReference type="ChEBI" id="CHEBI:57457"/>
    </ligand>
</feature>
<dbReference type="InterPro" id="IPR031168">
    <property type="entry name" value="G_TrmE"/>
</dbReference>
<protein>
    <recommendedName>
        <fullName evidence="10">tRNA modification GTPase MnmE</fullName>
        <ecNumber evidence="10">3.6.-.-</ecNumber>
    </recommendedName>
</protein>
<dbReference type="GO" id="GO:0042802">
    <property type="term" value="F:identical protein binding"/>
    <property type="evidence" value="ECO:0007669"/>
    <property type="project" value="UniProtKB-ARBA"/>
</dbReference>
<dbReference type="GO" id="GO:0030488">
    <property type="term" value="P:tRNA methylation"/>
    <property type="evidence" value="ECO:0007669"/>
    <property type="project" value="TreeGrafter"/>
</dbReference>
<dbReference type="InterPro" id="IPR018948">
    <property type="entry name" value="GTP-bd_TrmE_N"/>
</dbReference>
<dbReference type="NCBIfam" id="TIGR00450">
    <property type="entry name" value="mnmE_trmE_thdF"/>
    <property type="match status" value="1"/>
</dbReference>
<evidence type="ECO:0000256" key="3">
    <source>
        <dbReference type="ARBA" id="ARBA00022694"/>
    </source>
</evidence>
<dbReference type="InterPro" id="IPR027266">
    <property type="entry name" value="TrmE/GcvT-like"/>
</dbReference>
<evidence type="ECO:0000256" key="10">
    <source>
        <dbReference type="HAMAP-Rule" id="MF_00379"/>
    </source>
</evidence>
<evidence type="ECO:0000259" key="12">
    <source>
        <dbReference type="PROSITE" id="PS51709"/>
    </source>
</evidence>
<dbReference type="PROSITE" id="PS51709">
    <property type="entry name" value="G_TRME"/>
    <property type="match status" value="1"/>
</dbReference>
<dbReference type="NCBIfam" id="TIGR00231">
    <property type="entry name" value="small_GTP"/>
    <property type="match status" value="1"/>
</dbReference>
<dbReference type="Gene3D" id="3.30.1360.120">
    <property type="entry name" value="Probable tRNA modification gtpase trme, domain 1"/>
    <property type="match status" value="1"/>
</dbReference>
<dbReference type="CDD" id="cd04164">
    <property type="entry name" value="trmE"/>
    <property type="match status" value="1"/>
</dbReference>
<evidence type="ECO:0000313" key="13">
    <source>
        <dbReference type="EMBL" id="XBX74923.1"/>
    </source>
</evidence>
<feature type="binding site" evidence="10">
    <location>
        <begin position="275"/>
        <end position="278"/>
    </location>
    <ligand>
        <name>GTP</name>
        <dbReference type="ChEBI" id="CHEBI:37565"/>
    </ligand>
</feature>
<sequence length="459" mass="50957">MIEDTIAAIGTALGQSGIAIVRVSGPKSLDVIDEHLKTPRNTSIYDLDKNTINYGHFYSKSGEVIDEVLVSVFKAPYSYTGEDVIEVNCHGGQIPIKKILTTILDSEIRLAEPGEFTKRAFLNGKLDLSQAEAVMDLISAKTDLSHNVANKQAAGQVSHEINIVRDKLLEVLANIEATIDYPDEFFDDISVDKMVEKLQNVKESINKLLKTASTGKLVREGIKTVIIGEPNVGKSSLLNALTKEDRAIVTDVPGTTRDVLQENINVRGVPLVILDTAGIRETKDKVEKIGVERTKEYINTSDLVLYVLDGSQNWTKENELILNLIKNKPRIVIVNKSDLSSKMDKKDIKNKVDCKVLSVSAEKRLGIETLEETILNLFEIGDINDNTFDVTISNLRHELALKEALKHINESINGLKHQNPVDIVSIDIREAWQYLGKITGDSLSRNLIDEIFSRFCLGK</sequence>
<dbReference type="FunFam" id="3.40.50.300:FF:000494">
    <property type="entry name" value="tRNA modification GTPase MnmE"/>
    <property type="match status" value="1"/>
</dbReference>
<feature type="domain" description="TrmE-type G" evidence="12">
    <location>
        <begin position="221"/>
        <end position="379"/>
    </location>
</feature>
<dbReference type="AlphaFoldDB" id="A0AAU7VMC8"/>
<dbReference type="Pfam" id="PF10396">
    <property type="entry name" value="TrmE_N"/>
    <property type="match status" value="1"/>
</dbReference>
<feature type="binding site" evidence="10">
    <location>
        <position position="255"/>
    </location>
    <ligand>
        <name>K(+)</name>
        <dbReference type="ChEBI" id="CHEBI:29103"/>
    </ligand>
</feature>
<dbReference type="PANTHER" id="PTHR42714:SF2">
    <property type="entry name" value="TRNA MODIFICATION GTPASE GTPBP3, MITOCHONDRIAL"/>
    <property type="match status" value="1"/>
</dbReference>
<reference evidence="13" key="1">
    <citation type="journal article" date="2013" name="Extremophiles">
        <title>Proteinivorax tanatarense gen. nov., sp. nov., an anaerobic, haloalkaliphilic, proteolytic bacterium isolated from a decaying algal bloom, and proposal of Proteinivoraceae fam. nov.</title>
        <authorList>
            <person name="Kevbrin V."/>
            <person name="Boltyanskaya Y."/>
            <person name="Zhilina T."/>
            <person name="Kolganova T."/>
            <person name="Lavrentjeva E."/>
            <person name="Kuznetsov B."/>
        </authorList>
    </citation>
    <scope>NUCLEOTIDE SEQUENCE</scope>
    <source>
        <strain evidence="13">Z-910T</strain>
    </source>
</reference>
<dbReference type="GO" id="GO:0046872">
    <property type="term" value="F:metal ion binding"/>
    <property type="evidence" value="ECO:0007669"/>
    <property type="project" value="UniProtKB-KW"/>
</dbReference>
<evidence type="ECO:0000256" key="7">
    <source>
        <dbReference type="ARBA" id="ARBA00022842"/>
    </source>
</evidence>
<dbReference type="InterPro" id="IPR005225">
    <property type="entry name" value="Small_GTP-bd"/>
</dbReference>
<keyword evidence="8 10" id="KW-0630">Potassium</keyword>
<feature type="binding site" evidence="10">
    <location>
        <position position="250"/>
    </location>
    <ligand>
        <name>K(+)</name>
        <dbReference type="ChEBI" id="CHEBI:29103"/>
    </ligand>
</feature>
<evidence type="ECO:0000256" key="8">
    <source>
        <dbReference type="ARBA" id="ARBA00022958"/>
    </source>
</evidence>
<feature type="binding site" evidence="10">
    <location>
        <position position="252"/>
    </location>
    <ligand>
        <name>K(+)</name>
        <dbReference type="ChEBI" id="CHEBI:29103"/>
    </ligand>
</feature>
<dbReference type="InterPro" id="IPR027368">
    <property type="entry name" value="MnmE_dom2"/>
</dbReference>
<comment type="similarity">
    <text evidence="1 10 11">Belongs to the TRAFAC class TrmE-Era-EngA-EngB-Septin-like GTPase superfamily. TrmE GTPase family.</text>
</comment>
<dbReference type="InterPro" id="IPR025867">
    <property type="entry name" value="MnmE_helical"/>
</dbReference>
<evidence type="ECO:0000256" key="11">
    <source>
        <dbReference type="RuleBase" id="RU003313"/>
    </source>
</evidence>
<dbReference type="EC" id="3.6.-.-" evidence="10"/>
<dbReference type="GO" id="GO:0002098">
    <property type="term" value="P:tRNA wobble uridine modification"/>
    <property type="evidence" value="ECO:0007669"/>
    <property type="project" value="TreeGrafter"/>
</dbReference>
<dbReference type="InterPro" id="IPR004520">
    <property type="entry name" value="GTPase_MnmE"/>
</dbReference>
<proteinExistence type="inferred from homology"/>
<feature type="binding site" evidence="10">
    <location>
        <position position="459"/>
    </location>
    <ligand>
        <name>(6S)-5-formyl-5,6,7,8-tetrahydrofolate</name>
        <dbReference type="ChEBI" id="CHEBI:57457"/>
    </ligand>
</feature>
<dbReference type="NCBIfam" id="NF003661">
    <property type="entry name" value="PRK05291.1-3"/>
    <property type="match status" value="1"/>
</dbReference>
<gene>
    <name evidence="10 13" type="primary">mnmE</name>
    <name evidence="10" type="synonym">trmE</name>
    <name evidence="13" type="ORF">PRVXT_002989</name>
</gene>
<keyword evidence="9 10" id="KW-0342">GTP-binding</keyword>
<keyword evidence="5 10" id="KW-0547">Nucleotide-binding</keyword>
<comment type="caution">
    <text evidence="10">Lacks conserved residue(s) required for the propagation of feature annotation.</text>
</comment>
<evidence type="ECO:0000256" key="9">
    <source>
        <dbReference type="ARBA" id="ARBA00023134"/>
    </source>
</evidence>
<dbReference type="Pfam" id="PF01926">
    <property type="entry name" value="MMR_HSR1"/>
    <property type="match status" value="1"/>
</dbReference>
<comment type="cofactor">
    <cofactor evidence="10">
        <name>K(+)</name>
        <dbReference type="ChEBI" id="CHEBI:29103"/>
    </cofactor>
    <text evidence="10">Binds 1 potassium ion per subunit.</text>
</comment>
<dbReference type="InterPro" id="IPR006073">
    <property type="entry name" value="GTP-bd"/>
</dbReference>
<keyword evidence="2 10" id="KW-0963">Cytoplasm</keyword>
<accession>A0AAU7VMC8</accession>
<dbReference type="Gene3D" id="3.40.50.300">
    <property type="entry name" value="P-loop containing nucleotide triphosphate hydrolases"/>
    <property type="match status" value="1"/>
</dbReference>
<dbReference type="InterPro" id="IPR027417">
    <property type="entry name" value="P-loop_NTPase"/>
</dbReference>
<dbReference type="PANTHER" id="PTHR42714">
    <property type="entry name" value="TRNA MODIFICATION GTPASE GTPBP3"/>
    <property type="match status" value="1"/>
</dbReference>
<feature type="binding site" evidence="10">
    <location>
        <begin position="231"/>
        <end position="236"/>
    </location>
    <ligand>
        <name>GTP</name>
        <dbReference type="ChEBI" id="CHEBI:37565"/>
    </ligand>
</feature>
<dbReference type="HAMAP" id="MF_00379">
    <property type="entry name" value="GTPase_MnmE"/>
    <property type="match status" value="1"/>
</dbReference>
<keyword evidence="6 10" id="KW-0378">Hydrolase</keyword>
<dbReference type="PRINTS" id="PR00449">
    <property type="entry name" value="RASTRNSFRMNG"/>
</dbReference>
<dbReference type="SUPFAM" id="SSF52540">
    <property type="entry name" value="P-loop containing nucleoside triphosphate hydrolases"/>
    <property type="match status" value="1"/>
</dbReference>
<evidence type="ECO:0000256" key="4">
    <source>
        <dbReference type="ARBA" id="ARBA00022723"/>
    </source>
</evidence>
<feature type="binding site" evidence="10">
    <location>
        <position position="86"/>
    </location>
    <ligand>
        <name>(6S)-5-formyl-5,6,7,8-tetrahydrofolate</name>
        <dbReference type="ChEBI" id="CHEBI:57457"/>
    </ligand>
</feature>
<comment type="subunit">
    <text evidence="10">Homodimer. Heterotetramer of two MnmE and two MnmG subunits.</text>
</comment>
<keyword evidence="3 10" id="KW-0819">tRNA processing</keyword>
<reference evidence="13" key="2">
    <citation type="submission" date="2024-06" db="EMBL/GenBank/DDBJ databases">
        <authorList>
            <person name="Petrova K.O."/>
            <person name="Toshchakov S.V."/>
            <person name="Boltjanskaja Y.V."/>
            <person name="Kevbrin V."/>
        </authorList>
    </citation>
    <scope>NUCLEOTIDE SEQUENCE</scope>
    <source>
        <strain evidence="13">Z-910T</strain>
    </source>
</reference>
<evidence type="ECO:0000256" key="5">
    <source>
        <dbReference type="ARBA" id="ARBA00022741"/>
    </source>
</evidence>
<feature type="binding site" evidence="10">
    <location>
        <position position="235"/>
    </location>
    <ligand>
        <name>Mg(2+)</name>
        <dbReference type="ChEBI" id="CHEBI:18420"/>
    </ligand>
</feature>
<dbReference type="EMBL" id="CP158367">
    <property type="protein sequence ID" value="XBX74923.1"/>
    <property type="molecule type" value="Genomic_DNA"/>
</dbReference>
<feature type="binding site" evidence="10">
    <location>
        <position position="22"/>
    </location>
    <ligand>
        <name>(6S)-5-formyl-5,6,7,8-tetrahydrofolate</name>
        <dbReference type="ChEBI" id="CHEBI:57457"/>
    </ligand>
</feature>
<dbReference type="CDD" id="cd14858">
    <property type="entry name" value="TrmE_N"/>
    <property type="match status" value="1"/>
</dbReference>
<organism evidence="13">
    <name type="scientific">Proteinivorax tanatarense</name>
    <dbReference type="NCBI Taxonomy" id="1260629"/>
    <lineage>
        <taxon>Bacteria</taxon>
        <taxon>Bacillati</taxon>
        <taxon>Bacillota</taxon>
        <taxon>Clostridia</taxon>
        <taxon>Eubacteriales</taxon>
        <taxon>Proteinivoracaceae</taxon>
        <taxon>Proteinivorax</taxon>
    </lineage>
</organism>
<dbReference type="GO" id="GO:0005525">
    <property type="term" value="F:GTP binding"/>
    <property type="evidence" value="ECO:0007669"/>
    <property type="project" value="UniProtKB-UniRule"/>
</dbReference>
<feature type="binding site" evidence="10">
    <location>
        <position position="231"/>
    </location>
    <ligand>
        <name>K(+)</name>
        <dbReference type="ChEBI" id="CHEBI:29103"/>
    </ligand>
</feature>
<dbReference type="Pfam" id="PF12631">
    <property type="entry name" value="MnmE_helical"/>
    <property type="match status" value="1"/>
</dbReference>
<keyword evidence="4 10" id="KW-0479">Metal-binding</keyword>
<dbReference type="GO" id="GO:0005829">
    <property type="term" value="C:cytosol"/>
    <property type="evidence" value="ECO:0007669"/>
    <property type="project" value="TreeGrafter"/>
</dbReference>
<name>A0AAU7VMC8_9FIRM</name>
<dbReference type="FunFam" id="3.30.1360.120:FF:000003">
    <property type="entry name" value="tRNA modification GTPase MnmE"/>
    <property type="match status" value="1"/>
</dbReference>
<dbReference type="Gene3D" id="1.20.120.430">
    <property type="entry name" value="tRNA modification GTPase MnmE domain 2"/>
    <property type="match status" value="1"/>
</dbReference>
<comment type="function">
    <text evidence="10">Exhibits a very high intrinsic GTPase hydrolysis rate. Involved in the addition of a carboxymethylaminomethyl (cmnm) group at the wobble position (U34) of certain tRNAs, forming tRNA-cmnm(5)s(2)U34.</text>
</comment>
<dbReference type="RefSeq" id="WP_350343672.1">
    <property type="nucleotide sequence ID" value="NZ_CP158367.1"/>
</dbReference>